<dbReference type="PANTHER" id="PTHR44520">
    <property type="entry name" value="RESPONSE REGULATOR RCP1-RELATED"/>
    <property type="match status" value="1"/>
</dbReference>
<comment type="caution">
    <text evidence="3">The sequence shown here is derived from an EMBL/GenBank/DDBJ whole genome shotgun (WGS) entry which is preliminary data.</text>
</comment>
<gene>
    <name evidence="3" type="ORF">KTO63_03025</name>
</gene>
<feature type="domain" description="Response regulatory" evidence="2">
    <location>
        <begin position="6"/>
        <end position="127"/>
    </location>
</feature>
<evidence type="ECO:0000256" key="1">
    <source>
        <dbReference type="PROSITE-ProRule" id="PRU00169"/>
    </source>
</evidence>
<keyword evidence="1" id="KW-0597">Phosphoprotein</keyword>
<dbReference type="Proteomes" id="UP000812270">
    <property type="component" value="Unassembled WGS sequence"/>
</dbReference>
<evidence type="ECO:0000259" key="2">
    <source>
        <dbReference type="PROSITE" id="PS50110"/>
    </source>
</evidence>
<name>A0A9E2W2S1_9BACT</name>
<protein>
    <submittedName>
        <fullName evidence="3">Response regulator</fullName>
    </submittedName>
</protein>
<organism evidence="3 4">
    <name type="scientific">Pinibacter aurantiacus</name>
    <dbReference type="NCBI Taxonomy" id="2851599"/>
    <lineage>
        <taxon>Bacteria</taxon>
        <taxon>Pseudomonadati</taxon>
        <taxon>Bacteroidota</taxon>
        <taxon>Chitinophagia</taxon>
        <taxon>Chitinophagales</taxon>
        <taxon>Chitinophagaceae</taxon>
        <taxon>Pinibacter</taxon>
    </lineage>
</organism>
<dbReference type="Pfam" id="PF00072">
    <property type="entry name" value="Response_reg"/>
    <property type="match status" value="1"/>
</dbReference>
<dbReference type="GO" id="GO:0000160">
    <property type="term" value="P:phosphorelay signal transduction system"/>
    <property type="evidence" value="ECO:0007669"/>
    <property type="project" value="InterPro"/>
</dbReference>
<dbReference type="PROSITE" id="PS50110">
    <property type="entry name" value="RESPONSE_REGULATORY"/>
    <property type="match status" value="1"/>
</dbReference>
<dbReference type="InterPro" id="IPR001789">
    <property type="entry name" value="Sig_transdc_resp-reg_receiver"/>
</dbReference>
<sequence>MNQAPTILLIDDDLDDQEIFELAVRETNRAMQCVYASSGFDALKLLENDPSFLPEYIFIDLNMPKMDGRKCLVEIRKMPRLNNVPIIIYSTADDERSHAETKEMGASKYIVKPTSLSALVDTLAELFKVSI</sequence>
<proteinExistence type="predicted"/>
<keyword evidence="4" id="KW-1185">Reference proteome</keyword>
<evidence type="ECO:0000313" key="4">
    <source>
        <dbReference type="Proteomes" id="UP000812270"/>
    </source>
</evidence>
<dbReference type="RefSeq" id="WP_217789639.1">
    <property type="nucleotide sequence ID" value="NZ_JAHSPG010000001.1"/>
</dbReference>
<accession>A0A9E2W2S1</accession>
<reference evidence="3" key="1">
    <citation type="submission" date="2021-06" db="EMBL/GenBank/DDBJ databases">
        <authorList>
            <person name="Huq M.A."/>
        </authorList>
    </citation>
    <scope>NUCLEOTIDE SEQUENCE</scope>
    <source>
        <strain evidence="3">MAH-26</strain>
    </source>
</reference>
<dbReference type="SMART" id="SM00448">
    <property type="entry name" value="REC"/>
    <property type="match status" value="1"/>
</dbReference>
<feature type="modified residue" description="4-aspartylphosphate" evidence="1">
    <location>
        <position position="60"/>
    </location>
</feature>
<dbReference type="InterPro" id="IPR052893">
    <property type="entry name" value="TCS_response_regulator"/>
</dbReference>
<evidence type="ECO:0000313" key="3">
    <source>
        <dbReference type="EMBL" id="MBV4356104.1"/>
    </source>
</evidence>
<dbReference type="AlphaFoldDB" id="A0A9E2W2S1"/>
<dbReference type="EMBL" id="JAHSPG010000001">
    <property type="protein sequence ID" value="MBV4356104.1"/>
    <property type="molecule type" value="Genomic_DNA"/>
</dbReference>
<dbReference type="PANTHER" id="PTHR44520:SF2">
    <property type="entry name" value="RESPONSE REGULATOR RCP1"/>
    <property type="match status" value="1"/>
</dbReference>